<gene>
    <name evidence="1" type="ORF">QWY13_05785</name>
</gene>
<dbReference type="PANTHER" id="PTHR39186">
    <property type="entry name" value="DUF2071 FAMILY PROTEIN"/>
    <property type="match status" value="1"/>
</dbReference>
<dbReference type="InterPro" id="IPR023375">
    <property type="entry name" value="ADC_dom_sf"/>
</dbReference>
<evidence type="ECO:0000313" key="1">
    <source>
        <dbReference type="EMBL" id="MDN7245004.1"/>
    </source>
</evidence>
<comment type="caution">
    <text evidence="1">The sequence shown here is derived from an EMBL/GenBank/DDBJ whole genome shotgun (WGS) entry which is preliminary data.</text>
</comment>
<organism evidence="1 2">
    <name type="scientific">Planococcus shenhongbingii</name>
    <dbReference type="NCBI Taxonomy" id="3058398"/>
    <lineage>
        <taxon>Bacteria</taxon>
        <taxon>Bacillati</taxon>
        <taxon>Bacillota</taxon>
        <taxon>Bacilli</taxon>
        <taxon>Bacillales</taxon>
        <taxon>Caryophanaceae</taxon>
        <taxon>Planococcus</taxon>
    </lineage>
</organism>
<dbReference type="InterPro" id="IPR018644">
    <property type="entry name" value="DUF2071"/>
</dbReference>
<dbReference type="Gene3D" id="2.40.400.10">
    <property type="entry name" value="Acetoacetate decarboxylase-like"/>
    <property type="match status" value="1"/>
</dbReference>
<dbReference type="PANTHER" id="PTHR39186:SF1">
    <property type="entry name" value="DUF2071 DOMAIN-CONTAINING PROTEIN"/>
    <property type="match status" value="1"/>
</dbReference>
<dbReference type="Proteomes" id="UP001172142">
    <property type="component" value="Unassembled WGS sequence"/>
</dbReference>
<dbReference type="RefSeq" id="WP_301855547.1">
    <property type="nucleotide sequence ID" value="NZ_JAUJWU010000001.1"/>
</dbReference>
<reference evidence="1 2" key="1">
    <citation type="submission" date="2023-07" db="EMBL/GenBank/DDBJ databases">
        <title>Novel species in genus Planococcus.</title>
        <authorList>
            <person name="Ning S."/>
        </authorList>
    </citation>
    <scope>NUCLEOTIDE SEQUENCE [LARGE SCALE GENOMIC DNA]</scope>
    <source>
        <strain evidence="1 2">N017</strain>
    </source>
</reference>
<keyword evidence="2" id="KW-1185">Reference proteome</keyword>
<protein>
    <submittedName>
        <fullName evidence="1">DUF2071 domain-containing protein</fullName>
    </submittedName>
</protein>
<accession>A0ABT8NAT4</accession>
<name>A0ABT8NAT4_9BACL</name>
<proteinExistence type="predicted"/>
<evidence type="ECO:0000313" key="2">
    <source>
        <dbReference type="Proteomes" id="UP001172142"/>
    </source>
</evidence>
<dbReference type="SUPFAM" id="SSF160104">
    <property type="entry name" value="Acetoacetate decarboxylase-like"/>
    <property type="match status" value="1"/>
</dbReference>
<dbReference type="EMBL" id="JAUJWU010000001">
    <property type="protein sequence ID" value="MDN7245004.1"/>
    <property type="molecule type" value="Genomic_DNA"/>
</dbReference>
<sequence>MEKKPWAMTQEWHDVVFLHWPVKEVWVRAHLPADLKLDLYDGFAWIGVVLFEAKGTRLRFTPPIPGVQSYLELNVRTYVNYKGRPGVYFFSLDADSILAVKTANTGGFLPYRHARMEMDKQNGKYAFTSRRTHKNSFPESLRLTYEITSGPIQRTYLEHWLTERYCLWTRPANRLIRVDIEHSPWKLQYIKGEIYKNSMASFLPENLHLKRPIAHYGGNQRVLFFPPVPED</sequence>
<dbReference type="Pfam" id="PF09844">
    <property type="entry name" value="DUF2071"/>
    <property type="match status" value="1"/>
</dbReference>